<comment type="caution">
    <text evidence="1">The sequence shown here is derived from an EMBL/GenBank/DDBJ whole genome shotgun (WGS) entry which is preliminary data.</text>
</comment>
<evidence type="ECO:0000313" key="2">
    <source>
        <dbReference type="Proteomes" id="UP000176992"/>
    </source>
</evidence>
<reference evidence="1 2" key="1">
    <citation type="journal article" date="2016" name="Nat. Commun.">
        <title>Thousands of microbial genomes shed light on interconnected biogeochemical processes in an aquifer system.</title>
        <authorList>
            <person name="Anantharaman K."/>
            <person name="Brown C.T."/>
            <person name="Hug L.A."/>
            <person name="Sharon I."/>
            <person name="Castelle C.J."/>
            <person name="Probst A.J."/>
            <person name="Thomas B.C."/>
            <person name="Singh A."/>
            <person name="Wilkins M.J."/>
            <person name="Karaoz U."/>
            <person name="Brodie E.L."/>
            <person name="Williams K.H."/>
            <person name="Hubbard S.S."/>
            <person name="Banfield J.F."/>
        </authorList>
    </citation>
    <scope>NUCLEOTIDE SEQUENCE [LARGE SCALE GENOMIC DNA]</scope>
</reference>
<dbReference type="EMBL" id="MFIV01000077">
    <property type="protein sequence ID" value="OGF98597.1"/>
    <property type="molecule type" value="Genomic_DNA"/>
</dbReference>
<sequence>MAAAEDFERRWSFVSETSALIYWQLGEISYSAYSYLEYGRTEKLGLRTERSPRPRWSHLHHLSGLEPGVTCYYRMVNIDPATGEKKESPIATILPTRKENAVYLPGNLSGPPYVLDKPDAYYVLTKDITAEGTAFDITAGGITLDLDGHRVVFGNDTAEQVNGVRFSSQVEDKVTLCNGIIVQGRRSRDYSAAVASINRPWPTEIFGITTDVQLKCAYPVYITGGDRIDIHHNYLYSRVTEIENRHYPGNSLLRIYPISNSTGGIHVHDNLLTEGCHWGIVVREEARNVEIDHNDIQHHQQYVNGYAISPCAGADVHHNRITSTGRSLHLTRPGIRVHENYIDTQGHMDLDDLPAGSRPFHHHLIEQHGIKLEGGNVRNCKIYGNVVRITQLPPVDSDGQGDPSDKVDNGVYVRSRATLLSSSQLEDKSMSWEVNRWQNYYVKYAPDLPPAKIDSNHSSVLFANFGITKPAEYSIYMKWEYVPPTPLNISCRNPEAMNEVYGNTFIAITHYGKTRHGDYGDSGQWASAIMFVSMNNGPAADSGKYSVYVHDNSFMTNDLFLNSYSEVNMSVRIENNTFTLVGKPLVTERESRLRNLGAGLEQSIKLGGNKFDSSVADRNRH</sequence>
<evidence type="ECO:0008006" key="3">
    <source>
        <dbReference type="Google" id="ProtNLM"/>
    </source>
</evidence>
<dbReference type="InterPro" id="IPR011050">
    <property type="entry name" value="Pectin_lyase_fold/virulence"/>
</dbReference>
<dbReference type="SUPFAM" id="SSF51126">
    <property type="entry name" value="Pectin lyase-like"/>
    <property type="match status" value="1"/>
</dbReference>
<dbReference type="Proteomes" id="UP000176992">
    <property type="component" value="Unassembled WGS sequence"/>
</dbReference>
<dbReference type="AlphaFoldDB" id="A0A1F5YEH9"/>
<proteinExistence type="predicted"/>
<accession>A0A1F5YEH9</accession>
<organism evidence="1 2">
    <name type="scientific">Candidatus Glassbacteria bacterium GWA2_58_10</name>
    <dbReference type="NCBI Taxonomy" id="1817865"/>
    <lineage>
        <taxon>Bacteria</taxon>
        <taxon>Candidatus Glassiibacteriota</taxon>
    </lineage>
</organism>
<protein>
    <recommendedName>
        <fullName evidence="3">Right handed beta helix domain-containing protein</fullName>
    </recommendedName>
</protein>
<dbReference type="InterPro" id="IPR012334">
    <property type="entry name" value="Pectin_lyas_fold"/>
</dbReference>
<dbReference type="Gene3D" id="2.160.20.10">
    <property type="entry name" value="Single-stranded right-handed beta-helix, Pectin lyase-like"/>
    <property type="match status" value="1"/>
</dbReference>
<gene>
    <name evidence="1" type="ORF">A2Z86_00425</name>
</gene>
<evidence type="ECO:0000313" key="1">
    <source>
        <dbReference type="EMBL" id="OGF98597.1"/>
    </source>
</evidence>
<name>A0A1F5YEH9_9BACT</name>